<dbReference type="Pfam" id="PF00271">
    <property type="entry name" value="Helicase_C"/>
    <property type="match status" value="1"/>
</dbReference>
<feature type="domain" description="Helicase C-terminal" evidence="3">
    <location>
        <begin position="1205"/>
        <end position="1366"/>
    </location>
</feature>
<keyword evidence="4" id="KW-0067">ATP-binding</keyword>
<reference evidence="4" key="1">
    <citation type="submission" date="2020-01" db="EMBL/GenBank/DDBJ databases">
        <authorList>
            <person name="Meier V. D."/>
            <person name="Meier V D."/>
        </authorList>
    </citation>
    <scope>NUCLEOTIDE SEQUENCE</scope>
    <source>
        <strain evidence="4">HLG_WM_MAG_10</strain>
    </source>
</reference>
<sequence length="1372" mass="156984">MMSKIEDIQKKYQALNNFQKDLVKLLVLVDSPENKTKILQVCLKAKLKSDNKQSYNVISIGQSLEFLRGMQLVKKNLDQKYQIHPDVYHFAVQQAIADKRLKVLRKTVVALFPGVKQPYQAYRYPNELIRDASFAMYNDDYATFQLAVKTLQKDSSFYIESLYKKLFIERYGINNIPKLSPEFQFEFYKSQLGPMIVALKDVNEPLKNIQKIASTLKGNDLDLVHHYLSLHALLKGDWAMARKIWEGKDSINALKFKGWLYFAQGYNIKALNRYEKALKEYRKKEKSTKAYFDDYHGIIFILALLKDHNSKHIPTIKNFFKEAFSHNISNVYLYLGAIVENLQDNSTKAKDLFEQEHLYYNLHGLLYIYAQYWTQNFAPNWENYALTLQHKAIKNGYYWVAYNVAALMQQISTNRKEFYATKVEELQEIIGAVPSLMDVIGLQEDWEVALQSLEALHGHNTSTQAHLQSRLIWLVDFEKDVIQPKIQRINKNGSWSKGRNAGLDKLVEGSVLEATPHDMRVINTITKSSGYYNNNTYGFYSPSKTFMTLVDHPLLFLYKSPDVACELRQGLVELVVKETTEGYSISPSINVKHEGVYIVKETPTRYQLIQVSEKQVQLAQAIGGDSLNIPLKGKEQLERTLSGLSTIMPLQSDLEFQNDNIPSVEPDTRLYIHLLPVGEGFDVEFYIKPFQVSAPYYKPGKGSARVVTKIEAIRTQTKRDLAAEVKALNDLIDVCPTLANNAPTEDHLWQLENPHSCLKLLHEIEPFRADNLIVIEWPKGEQLKIKQQIDFTNIKLSISKENNWFGISGTVQVNEHLVLDMRQLLNMMQEQQSEFIELDDGQFLALSKDLQNRLDSIYKFTDDEGKIHPLASFAFENLTNEIETLDVDNSWFEHINRLKSVEQETFILPKTLHATLRSYQEEGFQWLTKLAAWGVGACLADDMGLGKTIQALAAILYRSEKGPSLVVAPASVCRNWIKEIMKFGPSLKPILFSESDRKHCIETASGNDVLITTYGLLQTESELFSTRTFETIVLDEAQAIKNSNAKRSQAAMKLKGNFKVITTGTPIENHLGELWNLFRFINPGLLGTLKGFRDRFAIPIEKDRDIPTQKQLQLLIRPFILRRHKKDVLTELPEKTEIVLSVDLSTEEQAFYEALRRNAVESLEKDTQQQAGTKHLKVLAQIMRLRRACCNPQLVDPDSSLKSSKLKLFGEIVEELIANGHKALVFSQFVGHLQLIEKYIKDKNIRYQYLDGQTPTKKRQERIDAFQAGEGELFLISLKAGGTGLNLTAADYVIHMDPWWNPAVEDQASDRAHRIGQKRPVTVYRLITENTIEEKIIKLHEDKRDLADSLLEGTDASSKLSAADLLDLIKNN</sequence>
<dbReference type="InterPro" id="IPR000330">
    <property type="entry name" value="SNF2_N"/>
</dbReference>
<dbReference type="GO" id="GO:0005524">
    <property type="term" value="F:ATP binding"/>
    <property type="evidence" value="ECO:0007669"/>
    <property type="project" value="InterPro"/>
</dbReference>
<dbReference type="InterPro" id="IPR014001">
    <property type="entry name" value="Helicase_ATP-bd"/>
</dbReference>
<dbReference type="InterPro" id="IPR038718">
    <property type="entry name" value="SNF2-like_sf"/>
</dbReference>
<keyword evidence="1" id="KW-0378">Hydrolase</keyword>
<dbReference type="PANTHER" id="PTHR10799">
    <property type="entry name" value="SNF2/RAD54 HELICASE FAMILY"/>
    <property type="match status" value="1"/>
</dbReference>
<dbReference type="InterPro" id="IPR049730">
    <property type="entry name" value="SNF2/RAD54-like_C"/>
</dbReference>
<dbReference type="CDD" id="cd18793">
    <property type="entry name" value="SF2_C_SNF"/>
    <property type="match status" value="1"/>
</dbReference>
<dbReference type="SUPFAM" id="SSF52540">
    <property type="entry name" value="P-loop containing nucleoside triphosphate hydrolases"/>
    <property type="match status" value="2"/>
</dbReference>
<evidence type="ECO:0000259" key="2">
    <source>
        <dbReference type="PROSITE" id="PS51192"/>
    </source>
</evidence>
<keyword evidence="4" id="KW-0347">Helicase</keyword>
<dbReference type="SMART" id="SM00487">
    <property type="entry name" value="DEXDc"/>
    <property type="match status" value="1"/>
</dbReference>
<dbReference type="Gene3D" id="3.40.50.10810">
    <property type="entry name" value="Tandem AAA-ATPase domain"/>
    <property type="match status" value="1"/>
</dbReference>
<dbReference type="GO" id="GO:0004386">
    <property type="term" value="F:helicase activity"/>
    <property type="evidence" value="ECO:0007669"/>
    <property type="project" value="UniProtKB-KW"/>
</dbReference>
<gene>
    <name evidence="4" type="ORF">HELGO_WM10055</name>
</gene>
<feature type="domain" description="Helicase ATP-binding" evidence="2">
    <location>
        <begin position="928"/>
        <end position="1084"/>
    </location>
</feature>
<accession>A0A6S6S6A7</accession>
<dbReference type="PROSITE" id="PS51194">
    <property type="entry name" value="HELICASE_CTER"/>
    <property type="match status" value="1"/>
</dbReference>
<dbReference type="PROSITE" id="PS51192">
    <property type="entry name" value="HELICASE_ATP_BIND_1"/>
    <property type="match status" value="1"/>
</dbReference>
<dbReference type="CDD" id="cd18012">
    <property type="entry name" value="DEXQc_arch_SWI2_SNF2"/>
    <property type="match status" value="1"/>
</dbReference>
<name>A0A6S6S6A7_9BACT</name>
<dbReference type="InterPro" id="IPR001650">
    <property type="entry name" value="Helicase_C-like"/>
</dbReference>
<dbReference type="InterPro" id="IPR027417">
    <property type="entry name" value="P-loop_NTPase"/>
</dbReference>
<dbReference type="Pfam" id="PF00176">
    <property type="entry name" value="SNF2-rel_dom"/>
    <property type="match status" value="1"/>
</dbReference>
<dbReference type="EMBL" id="CACVAQ010000008">
    <property type="protein sequence ID" value="CAA6798570.1"/>
    <property type="molecule type" value="Genomic_DNA"/>
</dbReference>
<proteinExistence type="predicted"/>
<dbReference type="FunFam" id="3.40.50.300:FF:000533">
    <property type="entry name" value="Helicase, Snf2 family"/>
    <property type="match status" value="1"/>
</dbReference>
<keyword evidence="4" id="KW-0547">Nucleotide-binding</keyword>
<dbReference type="Gene3D" id="3.40.50.300">
    <property type="entry name" value="P-loop containing nucleotide triphosphate hydrolases"/>
    <property type="match status" value="1"/>
</dbReference>
<evidence type="ECO:0000256" key="1">
    <source>
        <dbReference type="ARBA" id="ARBA00022801"/>
    </source>
</evidence>
<protein>
    <submittedName>
        <fullName evidence="4">COG0553: Superfamily II DNA/RNA helicases, SNF2 family</fullName>
    </submittedName>
</protein>
<dbReference type="SMART" id="SM00490">
    <property type="entry name" value="HELICc"/>
    <property type="match status" value="1"/>
</dbReference>
<dbReference type="GO" id="GO:0016787">
    <property type="term" value="F:hydrolase activity"/>
    <property type="evidence" value="ECO:0007669"/>
    <property type="project" value="UniProtKB-KW"/>
</dbReference>
<evidence type="ECO:0000259" key="3">
    <source>
        <dbReference type="PROSITE" id="PS51194"/>
    </source>
</evidence>
<organism evidence="4">
    <name type="scientific">uncultured Aureispira sp</name>
    <dbReference type="NCBI Taxonomy" id="1331704"/>
    <lineage>
        <taxon>Bacteria</taxon>
        <taxon>Pseudomonadati</taxon>
        <taxon>Bacteroidota</taxon>
        <taxon>Saprospiria</taxon>
        <taxon>Saprospirales</taxon>
        <taxon>Saprospiraceae</taxon>
        <taxon>Aureispira</taxon>
        <taxon>environmental samples</taxon>
    </lineage>
</organism>
<evidence type="ECO:0000313" key="4">
    <source>
        <dbReference type="EMBL" id="CAA6798570.1"/>
    </source>
</evidence>